<sequence length="47" mass="5202">MADNDAKVRDALITHSEKVGLLYMVIKIDKPIAGSQTYHPNTYGNVI</sequence>
<evidence type="ECO:0000313" key="2">
    <source>
        <dbReference type="Proteomes" id="UP000199707"/>
    </source>
</evidence>
<protein>
    <submittedName>
        <fullName evidence="1">Uncharacterized protein</fullName>
    </submittedName>
</protein>
<gene>
    <name evidence="1" type="ORF">SAMN02799620_04486</name>
</gene>
<dbReference type="RefSeq" id="WP_170847384.1">
    <property type="nucleotide sequence ID" value="NZ_FMUB01000009.1"/>
</dbReference>
<organism evidence="1 2">
    <name type="scientific">Mycolicibacterium fluoranthenivorans</name>
    <dbReference type="NCBI Taxonomy" id="258505"/>
    <lineage>
        <taxon>Bacteria</taxon>
        <taxon>Bacillati</taxon>
        <taxon>Actinomycetota</taxon>
        <taxon>Actinomycetes</taxon>
        <taxon>Mycobacteriales</taxon>
        <taxon>Mycobacteriaceae</taxon>
        <taxon>Mycolicibacterium</taxon>
    </lineage>
</organism>
<accession>A0A1G4WRH0</accession>
<dbReference type="EMBL" id="FMUB01000009">
    <property type="protein sequence ID" value="SCX27996.1"/>
    <property type="molecule type" value="Genomic_DNA"/>
</dbReference>
<dbReference type="Proteomes" id="UP000199707">
    <property type="component" value="Unassembled WGS sequence"/>
</dbReference>
<proteinExistence type="predicted"/>
<name>A0A1G4WRH0_9MYCO</name>
<evidence type="ECO:0000313" key="1">
    <source>
        <dbReference type="EMBL" id="SCX27996.1"/>
    </source>
</evidence>
<dbReference type="AlphaFoldDB" id="A0A1G4WRH0"/>
<reference evidence="2" key="1">
    <citation type="submission" date="2016-10" db="EMBL/GenBank/DDBJ databases">
        <authorList>
            <person name="Varghese N."/>
            <person name="Submissions S."/>
        </authorList>
    </citation>
    <scope>NUCLEOTIDE SEQUENCE [LARGE SCALE GENOMIC DNA]</scope>
    <source>
        <strain evidence="2">UNC267MFSha1.1M11</strain>
    </source>
</reference>